<evidence type="ECO:0000256" key="4">
    <source>
        <dbReference type="ARBA" id="ARBA00022771"/>
    </source>
</evidence>
<accession>A0A3Q0JJS6</accession>
<feature type="domain" description="C2H2-type" evidence="9">
    <location>
        <begin position="127"/>
        <end position="155"/>
    </location>
</feature>
<reference evidence="11" key="1">
    <citation type="submission" date="2025-08" db="UniProtKB">
        <authorList>
            <consortium name="RefSeq"/>
        </authorList>
    </citation>
    <scope>IDENTIFICATION</scope>
</reference>
<organism evidence="10 11">
    <name type="scientific">Diaphorina citri</name>
    <name type="common">Asian citrus psyllid</name>
    <dbReference type="NCBI Taxonomy" id="121845"/>
    <lineage>
        <taxon>Eukaryota</taxon>
        <taxon>Metazoa</taxon>
        <taxon>Ecdysozoa</taxon>
        <taxon>Arthropoda</taxon>
        <taxon>Hexapoda</taxon>
        <taxon>Insecta</taxon>
        <taxon>Pterygota</taxon>
        <taxon>Neoptera</taxon>
        <taxon>Paraneoptera</taxon>
        <taxon>Hemiptera</taxon>
        <taxon>Sternorrhyncha</taxon>
        <taxon>Psylloidea</taxon>
        <taxon>Psyllidae</taxon>
        <taxon>Diaphorininae</taxon>
        <taxon>Diaphorina</taxon>
    </lineage>
</organism>
<dbReference type="PANTHER" id="PTHR24392:SF31">
    <property type="entry name" value="C2H2-TYPE DOMAIN-CONTAINING PROTEIN"/>
    <property type="match status" value="1"/>
</dbReference>
<evidence type="ECO:0000256" key="6">
    <source>
        <dbReference type="ARBA" id="ARBA00023125"/>
    </source>
</evidence>
<dbReference type="Proteomes" id="UP000079169">
    <property type="component" value="Unplaced"/>
</dbReference>
<dbReference type="AlphaFoldDB" id="A0A3Q0JJS6"/>
<evidence type="ECO:0000256" key="3">
    <source>
        <dbReference type="ARBA" id="ARBA00022737"/>
    </source>
</evidence>
<evidence type="ECO:0000259" key="9">
    <source>
        <dbReference type="PROSITE" id="PS50157"/>
    </source>
</evidence>
<dbReference type="Pfam" id="PF13909">
    <property type="entry name" value="zf-H2C2_5"/>
    <property type="match status" value="1"/>
</dbReference>
<dbReference type="GeneID" id="113473070"/>
<proteinExistence type="predicted"/>
<dbReference type="RefSeq" id="XP_026688639.1">
    <property type="nucleotide sequence ID" value="XM_026832838.1"/>
</dbReference>
<sequence length="205" mass="24308">MDDLLFHSRKCAVVWRPGKSFNYVCCLCDYNVNGRTDMKRHLQTHTGEKPYKCSHCGYETLRSHDLKRHMRIKHKIVGKLCFYHFYIYISGVICRHCNQSISSSTKDIILHSKSCTSAYRPNKHYNYMCCMCDYHTYHGASEMKRHMRKHTGEKPHKCSACNYRAARLQELQRHITKKHGENDRKKATEKDFLNIQSCDIIIRRI</sequence>
<protein>
    <submittedName>
        <fullName evidence="11">Zinc finger protein 271-like</fullName>
    </submittedName>
</protein>
<keyword evidence="5" id="KW-0862">Zinc</keyword>
<evidence type="ECO:0000313" key="10">
    <source>
        <dbReference type="Proteomes" id="UP000079169"/>
    </source>
</evidence>
<dbReference type="SUPFAM" id="SSF57667">
    <property type="entry name" value="beta-beta-alpha zinc fingers"/>
    <property type="match status" value="2"/>
</dbReference>
<evidence type="ECO:0000256" key="2">
    <source>
        <dbReference type="ARBA" id="ARBA00022723"/>
    </source>
</evidence>
<dbReference type="PROSITE" id="PS50157">
    <property type="entry name" value="ZINC_FINGER_C2H2_2"/>
    <property type="match status" value="3"/>
</dbReference>
<dbReference type="FunFam" id="3.30.160.60:FF:000630">
    <property type="entry name" value="Zinc finger protein 180"/>
    <property type="match status" value="1"/>
</dbReference>
<evidence type="ECO:0000256" key="1">
    <source>
        <dbReference type="ARBA" id="ARBA00004123"/>
    </source>
</evidence>
<dbReference type="PROSITE" id="PS00028">
    <property type="entry name" value="ZINC_FINGER_C2H2_1"/>
    <property type="match status" value="1"/>
</dbReference>
<evidence type="ECO:0000256" key="5">
    <source>
        <dbReference type="ARBA" id="ARBA00022833"/>
    </source>
</evidence>
<dbReference type="InterPro" id="IPR013087">
    <property type="entry name" value="Znf_C2H2_type"/>
</dbReference>
<dbReference type="InterPro" id="IPR036236">
    <property type="entry name" value="Znf_C2H2_sf"/>
</dbReference>
<keyword evidence="4 8" id="KW-0863">Zinc-finger</keyword>
<feature type="domain" description="C2H2-type" evidence="9">
    <location>
        <begin position="23"/>
        <end position="50"/>
    </location>
</feature>
<evidence type="ECO:0000256" key="7">
    <source>
        <dbReference type="ARBA" id="ARBA00023242"/>
    </source>
</evidence>
<keyword evidence="7" id="KW-0539">Nucleus</keyword>
<dbReference type="SMART" id="SM00355">
    <property type="entry name" value="ZnF_C2H2"/>
    <property type="match status" value="4"/>
</dbReference>
<evidence type="ECO:0000256" key="8">
    <source>
        <dbReference type="PROSITE-ProRule" id="PRU00042"/>
    </source>
</evidence>
<dbReference type="GO" id="GO:0005634">
    <property type="term" value="C:nucleus"/>
    <property type="evidence" value="ECO:0007669"/>
    <property type="project" value="UniProtKB-SubCell"/>
</dbReference>
<dbReference type="KEGG" id="dci:113473070"/>
<dbReference type="FunFam" id="3.30.160.60:FF:001732">
    <property type="entry name" value="Zgc:162936"/>
    <property type="match status" value="1"/>
</dbReference>
<dbReference type="PaxDb" id="121845-A0A3Q0JJS6"/>
<dbReference type="GO" id="GO:0005694">
    <property type="term" value="C:chromosome"/>
    <property type="evidence" value="ECO:0007669"/>
    <property type="project" value="UniProtKB-ARBA"/>
</dbReference>
<keyword evidence="2" id="KW-0479">Metal-binding</keyword>
<dbReference type="PANTHER" id="PTHR24392">
    <property type="entry name" value="ZINC FINGER PROTEIN"/>
    <property type="match status" value="1"/>
</dbReference>
<dbReference type="GO" id="GO:0043565">
    <property type="term" value="F:sequence-specific DNA binding"/>
    <property type="evidence" value="ECO:0007669"/>
    <property type="project" value="UniProtKB-ARBA"/>
</dbReference>
<keyword evidence="6" id="KW-0238">DNA-binding</keyword>
<name>A0A3Q0JJS6_DIACI</name>
<dbReference type="STRING" id="121845.A0A3Q0JJS6"/>
<dbReference type="Gene3D" id="3.30.160.60">
    <property type="entry name" value="Classic Zinc Finger"/>
    <property type="match status" value="3"/>
</dbReference>
<gene>
    <name evidence="11" type="primary">LOC113473070</name>
</gene>
<evidence type="ECO:0000313" key="11">
    <source>
        <dbReference type="RefSeq" id="XP_026688639.1"/>
    </source>
</evidence>
<feature type="domain" description="C2H2-type" evidence="9">
    <location>
        <begin position="51"/>
        <end position="74"/>
    </location>
</feature>
<keyword evidence="3" id="KW-0677">Repeat</keyword>
<dbReference type="GO" id="GO:0008270">
    <property type="term" value="F:zinc ion binding"/>
    <property type="evidence" value="ECO:0007669"/>
    <property type="project" value="UniProtKB-KW"/>
</dbReference>
<comment type="subcellular location">
    <subcellularLocation>
        <location evidence="1">Nucleus</location>
    </subcellularLocation>
</comment>
<keyword evidence="10" id="KW-1185">Reference proteome</keyword>
<dbReference type="GO" id="GO:0045893">
    <property type="term" value="P:positive regulation of DNA-templated transcription"/>
    <property type="evidence" value="ECO:0007669"/>
    <property type="project" value="UniProtKB-ARBA"/>
</dbReference>